<geneLocation type="plasmid" evidence="2">
    <name>prsp8c3b</name>
</geneLocation>
<organism evidence="1 2">
    <name type="scientific">Rhizobium etli 8C-3</name>
    <dbReference type="NCBI Taxonomy" id="538025"/>
    <lineage>
        <taxon>Bacteria</taxon>
        <taxon>Pseudomonadati</taxon>
        <taxon>Pseudomonadota</taxon>
        <taxon>Alphaproteobacteria</taxon>
        <taxon>Hyphomicrobiales</taxon>
        <taxon>Rhizobiaceae</taxon>
        <taxon>Rhizobium/Agrobacterium group</taxon>
        <taxon>Rhizobium</taxon>
    </lineage>
</organism>
<evidence type="ECO:0000313" key="1">
    <source>
        <dbReference type="EMBL" id="APO77627.1"/>
    </source>
</evidence>
<dbReference type="Proteomes" id="UP000185109">
    <property type="component" value="Plasmid pRsp8C3b"/>
</dbReference>
<accession>A0A1L5PBL7</accession>
<proteinExistence type="predicted"/>
<protein>
    <submittedName>
        <fullName evidence="1">Uncharacterized protein</fullName>
    </submittedName>
</protein>
<reference evidence="1 2" key="1">
    <citation type="submission" date="2016-09" db="EMBL/GenBank/DDBJ databases">
        <title>The complete genome sequences of Rhizobium gallicum, symbiovars gallicum and phaseoli, symbionts associated to common bean (Phaseolus vulgaris).</title>
        <authorList>
            <person name="Bustos P."/>
            <person name="Santamaria R.I."/>
            <person name="Perez-Carrascal O.M."/>
            <person name="Juarez S."/>
            <person name="Lozano L."/>
            <person name="Martinez-Flores I."/>
            <person name="Martinez-Romero E."/>
            <person name="Cevallos M."/>
            <person name="Romero D."/>
            <person name="Davila G."/>
            <person name="Gonzalez V."/>
        </authorList>
    </citation>
    <scope>NUCLEOTIDE SEQUENCE [LARGE SCALE GENOMIC DNA]</scope>
    <source>
        <strain evidence="1 2">8C-3</strain>
        <plasmid evidence="2">Plasmid prsp8c3b</plasmid>
    </source>
</reference>
<sequence length="64" mass="7013">MNSVSSLSDSTPFSRNLIVMSKGYFRAEWQKGSARWNGGAERTGLDSAIEIKACAPAARIPTWH</sequence>
<keyword evidence="1" id="KW-0614">Plasmid</keyword>
<dbReference type="AlphaFoldDB" id="A0A1L5PBL7"/>
<gene>
    <name evidence="1" type="ORF">AM571_PB00346</name>
</gene>
<evidence type="ECO:0000313" key="2">
    <source>
        <dbReference type="Proteomes" id="UP000185109"/>
    </source>
</evidence>
<dbReference type="EMBL" id="CP017243">
    <property type="protein sequence ID" value="APO77627.1"/>
    <property type="molecule type" value="Genomic_DNA"/>
</dbReference>
<name>A0A1L5PBL7_RHIET</name>